<keyword evidence="6" id="KW-0238">DNA-binding</keyword>
<dbReference type="PROSITE" id="PS50157">
    <property type="entry name" value="ZINC_FINGER_C2H2_2"/>
    <property type="match status" value="4"/>
</dbReference>
<reference evidence="11" key="2">
    <citation type="submission" date="2021-01" db="UniProtKB">
        <authorList>
            <consortium name="EnsemblMetazoa"/>
        </authorList>
    </citation>
    <scope>IDENTIFICATION</scope>
</reference>
<accession>A0A7M7GH16</accession>
<dbReference type="Gene3D" id="3.30.160.60">
    <property type="entry name" value="Classic Zinc Finger"/>
    <property type="match status" value="4"/>
</dbReference>
<dbReference type="PROSITE" id="PS00028">
    <property type="entry name" value="ZINC_FINGER_C2H2_1"/>
    <property type="match status" value="6"/>
</dbReference>
<dbReference type="KEGG" id="spu:100892885"/>
<dbReference type="OMA" id="KAYKCEH"/>
<evidence type="ECO:0000313" key="12">
    <source>
        <dbReference type="Proteomes" id="UP000007110"/>
    </source>
</evidence>
<feature type="domain" description="C2H2-type" evidence="10">
    <location>
        <begin position="199"/>
        <end position="226"/>
    </location>
</feature>
<dbReference type="Pfam" id="PF05605">
    <property type="entry name" value="zf-Di19"/>
    <property type="match status" value="1"/>
</dbReference>
<name>A0A7M7GH16_STRPU</name>
<feature type="domain" description="C2H2-type" evidence="10">
    <location>
        <begin position="138"/>
        <end position="165"/>
    </location>
</feature>
<evidence type="ECO:0000256" key="5">
    <source>
        <dbReference type="ARBA" id="ARBA00022833"/>
    </source>
</evidence>
<dbReference type="InterPro" id="IPR050589">
    <property type="entry name" value="Ikaros_C2H2-ZF"/>
</dbReference>
<feature type="domain" description="C2H2-type" evidence="10">
    <location>
        <begin position="226"/>
        <end position="256"/>
    </location>
</feature>
<feature type="compositionally biased region" description="Polar residues" evidence="9">
    <location>
        <begin position="465"/>
        <end position="476"/>
    </location>
</feature>
<feature type="region of interest" description="Disordered" evidence="9">
    <location>
        <begin position="426"/>
        <end position="488"/>
    </location>
</feature>
<evidence type="ECO:0000256" key="6">
    <source>
        <dbReference type="ARBA" id="ARBA00023125"/>
    </source>
</evidence>
<dbReference type="InterPro" id="IPR036236">
    <property type="entry name" value="Znf_C2H2_sf"/>
</dbReference>
<dbReference type="AlphaFoldDB" id="A0A7M7GH16"/>
<dbReference type="SUPFAM" id="SSF57667">
    <property type="entry name" value="beta-beta-alpha zinc fingers"/>
    <property type="match status" value="2"/>
</dbReference>
<feature type="compositionally biased region" description="Polar residues" evidence="9">
    <location>
        <begin position="301"/>
        <end position="310"/>
    </location>
</feature>
<keyword evidence="12" id="KW-1185">Reference proteome</keyword>
<dbReference type="Proteomes" id="UP000007110">
    <property type="component" value="Unassembled WGS sequence"/>
</dbReference>
<feature type="region of interest" description="Disordered" evidence="9">
    <location>
        <begin position="83"/>
        <end position="112"/>
    </location>
</feature>
<feature type="domain" description="C2H2-type" evidence="10">
    <location>
        <begin position="166"/>
        <end position="194"/>
    </location>
</feature>
<keyword evidence="7" id="KW-0539">Nucleus</keyword>
<comment type="subcellular location">
    <subcellularLocation>
        <location evidence="1">Nucleus</location>
    </subcellularLocation>
</comment>
<dbReference type="GO" id="GO:0005634">
    <property type="term" value="C:nucleus"/>
    <property type="evidence" value="ECO:0007669"/>
    <property type="project" value="UniProtKB-SubCell"/>
</dbReference>
<reference evidence="12" key="1">
    <citation type="submission" date="2015-02" db="EMBL/GenBank/DDBJ databases">
        <title>Genome sequencing for Strongylocentrotus purpuratus.</title>
        <authorList>
            <person name="Murali S."/>
            <person name="Liu Y."/>
            <person name="Vee V."/>
            <person name="English A."/>
            <person name="Wang M."/>
            <person name="Skinner E."/>
            <person name="Han Y."/>
            <person name="Muzny D.M."/>
            <person name="Worley K.C."/>
            <person name="Gibbs R.A."/>
        </authorList>
    </citation>
    <scope>NUCLEOTIDE SEQUENCE</scope>
</reference>
<keyword evidence="5" id="KW-0862">Zinc</keyword>
<feature type="region of interest" description="Disordered" evidence="9">
    <location>
        <begin position="392"/>
        <end position="411"/>
    </location>
</feature>
<dbReference type="RefSeq" id="XP_003723678.2">
    <property type="nucleotide sequence ID" value="XM_003723630.3"/>
</dbReference>
<organism evidence="11 12">
    <name type="scientific">Strongylocentrotus purpuratus</name>
    <name type="common">Purple sea urchin</name>
    <dbReference type="NCBI Taxonomy" id="7668"/>
    <lineage>
        <taxon>Eukaryota</taxon>
        <taxon>Metazoa</taxon>
        <taxon>Echinodermata</taxon>
        <taxon>Eleutherozoa</taxon>
        <taxon>Echinozoa</taxon>
        <taxon>Echinoidea</taxon>
        <taxon>Euechinoidea</taxon>
        <taxon>Echinacea</taxon>
        <taxon>Camarodonta</taxon>
        <taxon>Echinidea</taxon>
        <taxon>Strongylocentrotidae</taxon>
        <taxon>Strongylocentrotus</taxon>
    </lineage>
</organism>
<dbReference type="Pfam" id="PF00096">
    <property type="entry name" value="zf-C2H2"/>
    <property type="match status" value="1"/>
</dbReference>
<dbReference type="GO" id="GO:0003700">
    <property type="term" value="F:DNA-binding transcription factor activity"/>
    <property type="evidence" value="ECO:0000318"/>
    <property type="project" value="GO_Central"/>
</dbReference>
<dbReference type="GeneID" id="100892885"/>
<evidence type="ECO:0000313" key="11">
    <source>
        <dbReference type="EnsemblMetazoa" id="XP_003723678"/>
    </source>
</evidence>
<evidence type="ECO:0000256" key="3">
    <source>
        <dbReference type="ARBA" id="ARBA00022737"/>
    </source>
</evidence>
<dbReference type="InterPro" id="IPR013087">
    <property type="entry name" value="Znf_C2H2_type"/>
</dbReference>
<dbReference type="SMART" id="SM00355">
    <property type="entry name" value="ZnF_C2H2"/>
    <property type="match status" value="7"/>
</dbReference>
<feature type="region of interest" description="Disordered" evidence="9">
    <location>
        <begin position="282"/>
        <end position="382"/>
    </location>
</feature>
<feature type="region of interest" description="Disordered" evidence="9">
    <location>
        <begin position="23"/>
        <end position="63"/>
    </location>
</feature>
<dbReference type="GO" id="GO:0006357">
    <property type="term" value="P:regulation of transcription by RNA polymerase II"/>
    <property type="evidence" value="ECO:0000318"/>
    <property type="project" value="GO_Central"/>
</dbReference>
<keyword evidence="2" id="KW-0479">Metal-binding</keyword>
<protein>
    <recommendedName>
        <fullName evidence="10">C2H2-type domain-containing protein</fullName>
    </recommendedName>
</protein>
<sequence>MAEYSDSDLKGLMEVFQVKAEFIDDEVEPGEDDNRHLPEEENGGYIMVPEENDEPDDGTAHMEQEGECSFMGEESDEIHTTFDAERSEPEDLSSLGPIADQDQDPDSGTSSSVLYNVLSHGESAAMQHIAMGGIKKKFDCRWCKASFTKKTSLRRHMNLHSGSRPFQCPFCEYNATRKDQLKTHIKTRHTRDSSKHFTFKCPLCSNMFQSQRRMTLHMRSHQWDNFPCDLCHIKFKSAHELVQHLKRRHPDSGTDPGNYPYVCDVCHRWCNSIEEYVDHIQTHPQRSLQSPDSVADRASPNDASHSNGQSRAARMSILEQALSKGNSSPSSSSRNRFPSESSTSSQKPCQRTESKLSVSSSTSSIHGNPPACPPSIQGAMSSQSMLSRLLQGGKVQNAAPSTTTSNGPYITKTISLNEGRNVLRYPQYPVRNPSPTCNSNSSSSRMPHNVVSPTISRDSHDSLDTHSPQLSSNSSIHRSRGTKMVDSSTQDEVMRCEHCHTIYADSIMYAIHMGCHDWQEPFRCNICSFHCADRYEFMSHITRGLHQKR</sequence>
<proteinExistence type="predicted"/>
<evidence type="ECO:0000256" key="9">
    <source>
        <dbReference type="SAM" id="MobiDB-lite"/>
    </source>
</evidence>
<feature type="compositionally biased region" description="Polar residues" evidence="9">
    <location>
        <begin position="398"/>
        <end position="411"/>
    </location>
</feature>
<dbReference type="EnsemblMetazoa" id="XM_003723630">
    <property type="protein sequence ID" value="XP_003723678"/>
    <property type="gene ID" value="LOC100892885"/>
</dbReference>
<dbReference type="PANTHER" id="PTHR24404:SF114">
    <property type="entry name" value="KLUMPFUSS, ISOFORM B-RELATED"/>
    <property type="match status" value="1"/>
</dbReference>
<feature type="compositionally biased region" description="Low complexity" evidence="9">
    <location>
        <begin position="323"/>
        <end position="345"/>
    </location>
</feature>
<dbReference type="PANTHER" id="PTHR24404">
    <property type="entry name" value="ZINC FINGER PROTEIN"/>
    <property type="match status" value="1"/>
</dbReference>
<evidence type="ECO:0000256" key="1">
    <source>
        <dbReference type="ARBA" id="ARBA00004123"/>
    </source>
</evidence>
<feature type="compositionally biased region" description="Polar residues" evidence="9">
    <location>
        <begin position="282"/>
        <end position="292"/>
    </location>
</feature>
<evidence type="ECO:0000256" key="8">
    <source>
        <dbReference type="PROSITE-ProRule" id="PRU00042"/>
    </source>
</evidence>
<feature type="compositionally biased region" description="Low complexity" evidence="9">
    <location>
        <begin position="355"/>
        <end position="364"/>
    </location>
</feature>
<dbReference type="OrthoDB" id="5576026at2759"/>
<evidence type="ECO:0000256" key="7">
    <source>
        <dbReference type="ARBA" id="ARBA00023242"/>
    </source>
</evidence>
<keyword evidence="4 8" id="KW-0863">Zinc-finger</keyword>
<evidence type="ECO:0000256" key="4">
    <source>
        <dbReference type="ARBA" id="ARBA00022771"/>
    </source>
</evidence>
<evidence type="ECO:0000256" key="2">
    <source>
        <dbReference type="ARBA" id="ARBA00022723"/>
    </source>
</evidence>
<dbReference type="InterPro" id="IPR008598">
    <property type="entry name" value="Di19_Zn-bd"/>
</dbReference>
<dbReference type="InParanoid" id="A0A7M7GH16"/>
<dbReference type="GO" id="GO:0008270">
    <property type="term" value="F:zinc ion binding"/>
    <property type="evidence" value="ECO:0007669"/>
    <property type="project" value="UniProtKB-KW"/>
</dbReference>
<dbReference type="GO" id="GO:0000978">
    <property type="term" value="F:RNA polymerase II cis-regulatory region sequence-specific DNA binding"/>
    <property type="evidence" value="ECO:0000318"/>
    <property type="project" value="GO_Central"/>
</dbReference>
<evidence type="ECO:0000259" key="10">
    <source>
        <dbReference type="PROSITE" id="PS50157"/>
    </source>
</evidence>
<keyword evidence="3" id="KW-0677">Repeat</keyword>